<sequence>MKRALYVLLFLLFSKNLSAADLTADTYWEGLKSSVTLLYQGSYMQFRAENNLYYAGAAVPALWYSFEEDKRITHNQMKKRIPKYMQVASDLAPVLSFPIVPIAAFSLGVKYDNPKSVQFAKETFATMYLALVESAALSVVDIHERPKKDKLSKWETNFRGKSSFPSGHVVPYAALTLKTLQFYGPYWAAVPGALFVATSFQRIRDGKHYLSDVVGGFFLTAFAAEGVRKAGKYQDTDTAYKSIFDTYRIGYTTYEGVLGPMISFDW</sequence>
<evidence type="ECO:0000313" key="2">
    <source>
        <dbReference type="EMBL" id="AUN97917.1"/>
    </source>
</evidence>
<protein>
    <recommendedName>
        <fullName evidence="1">Phosphatidic acid phosphatase type 2/haloperoxidase domain-containing protein</fullName>
    </recommendedName>
</protein>
<dbReference type="Gene3D" id="1.20.144.10">
    <property type="entry name" value="Phosphatidic acid phosphatase type 2/haloperoxidase"/>
    <property type="match status" value="1"/>
</dbReference>
<dbReference type="CDD" id="cd01610">
    <property type="entry name" value="PAP2_like"/>
    <property type="match status" value="1"/>
</dbReference>
<accession>A0A2K9NQY0</accession>
<dbReference type="RefSeq" id="WP_102243210.1">
    <property type="nucleotide sequence ID" value="NZ_CP025704.1"/>
</dbReference>
<dbReference type="SUPFAM" id="SSF48317">
    <property type="entry name" value="Acid phosphatase/Vanadium-dependent haloperoxidase"/>
    <property type="match status" value="1"/>
</dbReference>
<dbReference type="Pfam" id="PF01569">
    <property type="entry name" value="PAP2"/>
    <property type="match status" value="1"/>
</dbReference>
<evidence type="ECO:0000313" key="3">
    <source>
        <dbReference type="Proteomes" id="UP000235584"/>
    </source>
</evidence>
<name>A0A2K9NQY0_BACTC</name>
<dbReference type="AlphaFoldDB" id="A0A2K9NQY0"/>
<reference evidence="2 3" key="1">
    <citation type="submission" date="2018-01" db="EMBL/GenBank/DDBJ databases">
        <title>Complete genome sequence of Bacteriovorax stolpii DSM12778.</title>
        <authorList>
            <person name="Tang B."/>
            <person name="Chang J."/>
        </authorList>
    </citation>
    <scope>NUCLEOTIDE SEQUENCE [LARGE SCALE GENOMIC DNA]</scope>
    <source>
        <strain evidence="2 3">DSM 12778</strain>
    </source>
</reference>
<evidence type="ECO:0000259" key="1">
    <source>
        <dbReference type="Pfam" id="PF01569"/>
    </source>
</evidence>
<dbReference type="InterPro" id="IPR036938">
    <property type="entry name" value="PAP2/HPO_sf"/>
</dbReference>
<dbReference type="KEGG" id="bsto:C0V70_07310"/>
<keyword evidence="3" id="KW-1185">Reference proteome</keyword>
<dbReference type="EMBL" id="CP025704">
    <property type="protein sequence ID" value="AUN97917.1"/>
    <property type="molecule type" value="Genomic_DNA"/>
</dbReference>
<proteinExistence type="predicted"/>
<gene>
    <name evidence="2" type="ORF">C0V70_07310</name>
</gene>
<feature type="domain" description="Phosphatidic acid phosphatase type 2/haloperoxidase" evidence="1">
    <location>
        <begin position="153"/>
        <end position="224"/>
    </location>
</feature>
<dbReference type="Proteomes" id="UP000235584">
    <property type="component" value="Chromosome"/>
</dbReference>
<organism evidence="2 3">
    <name type="scientific">Bacteriovorax stolpii</name>
    <name type="common">Bdellovibrio stolpii</name>
    <dbReference type="NCBI Taxonomy" id="960"/>
    <lineage>
        <taxon>Bacteria</taxon>
        <taxon>Pseudomonadati</taxon>
        <taxon>Bdellovibrionota</taxon>
        <taxon>Bacteriovoracia</taxon>
        <taxon>Bacteriovoracales</taxon>
        <taxon>Bacteriovoracaceae</taxon>
        <taxon>Bacteriovorax</taxon>
    </lineage>
</organism>
<dbReference type="InterPro" id="IPR000326">
    <property type="entry name" value="PAP2/HPO"/>
</dbReference>